<comment type="similarity">
    <text evidence="1">Belongs to the UPF0065 (bug) family.</text>
</comment>
<evidence type="ECO:0000313" key="4">
    <source>
        <dbReference type="Proteomes" id="UP000217154"/>
    </source>
</evidence>
<organism evidence="3 4">
    <name type="scientific">Variovorax boronicumulans</name>
    <dbReference type="NCBI Taxonomy" id="436515"/>
    <lineage>
        <taxon>Bacteria</taxon>
        <taxon>Pseudomonadati</taxon>
        <taxon>Pseudomonadota</taxon>
        <taxon>Betaproteobacteria</taxon>
        <taxon>Burkholderiales</taxon>
        <taxon>Comamonadaceae</taxon>
        <taxon>Variovorax</taxon>
    </lineage>
</organism>
<dbReference type="AlphaFoldDB" id="A0A250DRW1"/>
<name>A0A250DRW1_9BURK</name>
<keyword evidence="3" id="KW-0675">Receptor</keyword>
<evidence type="ECO:0000256" key="2">
    <source>
        <dbReference type="SAM" id="SignalP"/>
    </source>
</evidence>
<evidence type="ECO:0000256" key="1">
    <source>
        <dbReference type="ARBA" id="ARBA00006987"/>
    </source>
</evidence>
<dbReference type="SUPFAM" id="SSF53850">
    <property type="entry name" value="Periplasmic binding protein-like II"/>
    <property type="match status" value="1"/>
</dbReference>
<evidence type="ECO:0000313" key="3">
    <source>
        <dbReference type="EMBL" id="ATA57106.1"/>
    </source>
</evidence>
<accession>A0A250DRW1</accession>
<dbReference type="Proteomes" id="UP000217154">
    <property type="component" value="Chromosome"/>
</dbReference>
<keyword evidence="2" id="KW-0732">Signal</keyword>
<dbReference type="Gene3D" id="3.40.190.10">
    <property type="entry name" value="Periplasmic binding protein-like II"/>
    <property type="match status" value="1"/>
</dbReference>
<dbReference type="Gene3D" id="3.40.190.150">
    <property type="entry name" value="Bordetella uptake gene, domain 1"/>
    <property type="match status" value="1"/>
</dbReference>
<dbReference type="InterPro" id="IPR042100">
    <property type="entry name" value="Bug_dom1"/>
</dbReference>
<gene>
    <name evidence="3" type="ORF">CKY39_30705</name>
</gene>
<feature type="chain" id="PRO_5012332017" evidence="2">
    <location>
        <begin position="25"/>
        <end position="322"/>
    </location>
</feature>
<feature type="signal peptide" evidence="2">
    <location>
        <begin position="1"/>
        <end position="24"/>
    </location>
</feature>
<dbReference type="PIRSF" id="PIRSF017082">
    <property type="entry name" value="YflP"/>
    <property type="match status" value="1"/>
</dbReference>
<dbReference type="PANTHER" id="PTHR42928:SF5">
    <property type="entry name" value="BLR1237 PROTEIN"/>
    <property type="match status" value="1"/>
</dbReference>
<dbReference type="PANTHER" id="PTHR42928">
    <property type="entry name" value="TRICARBOXYLATE-BINDING PROTEIN"/>
    <property type="match status" value="1"/>
</dbReference>
<dbReference type="InterPro" id="IPR005064">
    <property type="entry name" value="BUG"/>
</dbReference>
<dbReference type="CDD" id="cd07012">
    <property type="entry name" value="PBP2_Bug_TTT"/>
    <property type="match status" value="1"/>
</dbReference>
<dbReference type="KEGG" id="vbo:CKY39_30705"/>
<dbReference type="RefSeq" id="WP_095747088.1">
    <property type="nucleotide sequence ID" value="NZ_CP023284.1"/>
</dbReference>
<proteinExistence type="inferred from homology"/>
<sequence>MKTQRLSRLVALAALFTAAGAATAETYPQRPVTLIVPYAAGGPTDQHLRAVADEAGKALGQPVVLDNRPGASGTNGAAALVRAAPDGYTLAVLPASVYREPFINKVAFDPARSFSYVVMLSDYTFGLAVKADAPWKTWQDFAADAARRPGKLNVGATGAVGTPRIVMDEAAEMAKVQLNMVPFKGDAEVTNAILGGHIDAAPLSGVAVPHIDAGKMRYLVMLTPQRVKRYPQVPTLREQGVDAVIDSPYGIAGPAGMDPARVKTVHDAFRKALASPAGLRVLEQLNQQANAMDPEQYRRYALATTAREKERVARLRQRGLLD</sequence>
<dbReference type="EMBL" id="CP023284">
    <property type="protein sequence ID" value="ATA57106.1"/>
    <property type="molecule type" value="Genomic_DNA"/>
</dbReference>
<protein>
    <submittedName>
        <fullName evidence="3">Tripartite tricarboxylate transporter receptor protein</fullName>
    </submittedName>
</protein>
<reference evidence="3 4" key="1">
    <citation type="submission" date="2017-09" db="EMBL/GenBank/DDBJ databases">
        <title>The diverse metabolic capabilities of V. boronicumulans make it an excellent choice for continued studies on novel biodegradation.</title>
        <authorList>
            <person name="Sun S."/>
        </authorList>
    </citation>
    <scope>NUCLEOTIDE SEQUENCE [LARGE SCALE GENOMIC DNA]</scope>
    <source>
        <strain evidence="3 4">J1</strain>
    </source>
</reference>
<dbReference type="Pfam" id="PF03401">
    <property type="entry name" value="TctC"/>
    <property type="match status" value="1"/>
</dbReference>